<evidence type="ECO:0000259" key="1">
    <source>
        <dbReference type="Pfam" id="PF06985"/>
    </source>
</evidence>
<dbReference type="PANTHER" id="PTHR33112:SF16">
    <property type="entry name" value="HETEROKARYON INCOMPATIBILITY DOMAIN-CONTAINING PROTEIN"/>
    <property type="match status" value="1"/>
</dbReference>
<proteinExistence type="predicted"/>
<keyword evidence="3" id="KW-1185">Reference proteome</keyword>
<dbReference type="PANTHER" id="PTHR33112">
    <property type="entry name" value="DOMAIN PROTEIN, PUTATIVE-RELATED"/>
    <property type="match status" value="1"/>
</dbReference>
<evidence type="ECO:0000313" key="3">
    <source>
        <dbReference type="Proteomes" id="UP001172102"/>
    </source>
</evidence>
<feature type="domain" description="Heterokaryon incompatibility" evidence="1">
    <location>
        <begin position="19"/>
        <end position="195"/>
    </location>
</feature>
<protein>
    <submittedName>
        <fullName evidence="2">Heterokaryon incompatibility protein-domain-containing protein</fullName>
    </submittedName>
</protein>
<feature type="non-terminal residue" evidence="2">
    <location>
        <position position="289"/>
    </location>
</feature>
<name>A0AA40BDL3_9PEZI</name>
<evidence type="ECO:0000313" key="2">
    <source>
        <dbReference type="EMBL" id="KAK0732301.1"/>
    </source>
</evidence>
<accession>A0AA40BDL3</accession>
<gene>
    <name evidence="2" type="ORF">B0H67DRAFT_473767</name>
</gene>
<organism evidence="2 3">
    <name type="scientific">Lasiosphaeris hirsuta</name>
    <dbReference type="NCBI Taxonomy" id="260670"/>
    <lineage>
        <taxon>Eukaryota</taxon>
        <taxon>Fungi</taxon>
        <taxon>Dikarya</taxon>
        <taxon>Ascomycota</taxon>
        <taxon>Pezizomycotina</taxon>
        <taxon>Sordariomycetes</taxon>
        <taxon>Sordariomycetidae</taxon>
        <taxon>Sordariales</taxon>
        <taxon>Lasiosphaeriaceae</taxon>
        <taxon>Lasiosphaeris</taxon>
    </lineage>
</organism>
<sequence length="289" mass="32096">MEPRLVHTADITSTAPPRYTTLSHCWGKLDIQAHAAMTTTRDTLKSRLEEMPLAGLPRSFQDAIKVTRDLGIPYVWIDSLCIIQTGWGRADPEAGKDWIRESSKMGAIYRNSECCLIATASPDSHGGFFVEKVELPPVVFDDEDYDALGIGDPPQSPHSDPPWDYGFGSEMMFVATLDTMANSGPVSKRGWCLQERYLSPRALHFTKHGLVWECHAVALERTGEAKFSGRALDRWDAIIADFSSRALTQASDRLPAVAGLAQEVARATGATYLAGLWDRNLLRWLCWNV</sequence>
<dbReference type="AlphaFoldDB" id="A0AA40BDL3"/>
<dbReference type="Pfam" id="PF06985">
    <property type="entry name" value="HET"/>
    <property type="match status" value="1"/>
</dbReference>
<reference evidence="2" key="1">
    <citation type="submission" date="2023-06" db="EMBL/GenBank/DDBJ databases">
        <title>Genome-scale phylogeny and comparative genomics of the fungal order Sordariales.</title>
        <authorList>
            <consortium name="Lawrence Berkeley National Laboratory"/>
            <person name="Hensen N."/>
            <person name="Bonometti L."/>
            <person name="Westerberg I."/>
            <person name="Brannstrom I.O."/>
            <person name="Guillou S."/>
            <person name="Cros-Aarteil S."/>
            <person name="Calhoun S."/>
            <person name="Haridas S."/>
            <person name="Kuo A."/>
            <person name="Mondo S."/>
            <person name="Pangilinan J."/>
            <person name="Riley R."/>
            <person name="Labutti K."/>
            <person name="Andreopoulos B."/>
            <person name="Lipzen A."/>
            <person name="Chen C."/>
            <person name="Yanf M."/>
            <person name="Daum C."/>
            <person name="Ng V."/>
            <person name="Clum A."/>
            <person name="Steindorff A."/>
            <person name="Ohm R."/>
            <person name="Martin F."/>
            <person name="Silar P."/>
            <person name="Natvig D."/>
            <person name="Lalanne C."/>
            <person name="Gautier V."/>
            <person name="Ament-Velasquez S.L."/>
            <person name="Kruys A."/>
            <person name="Hutchinson M.I."/>
            <person name="Powell A.J."/>
            <person name="Barry K."/>
            <person name="Miller A.N."/>
            <person name="Grigoriev I.V."/>
            <person name="Debuchy R."/>
            <person name="Gladieux P."/>
            <person name="Thoren M.H."/>
            <person name="Johannesson H."/>
        </authorList>
    </citation>
    <scope>NUCLEOTIDE SEQUENCE</scope>
    <source>
        <strain evidence="2">SMH4607-1</strain>
    </source>
</reference>
<dbReference type="EMBL" id="JAUKUA010000001">
    <property type="protein sequence ID" value="KAK0732301.1"/>
    <property type="molecule type" value="Genomic_DNA"/>
</dbReference>
<dbReference type="Proteomes" id="UP001172102">
    <property type="component" value="Unassembled WGS sequence"/>
</dbReference>
<dbReference type="InterPro" id="IPR010730">
    <property type="entry name" value="HET"/>
</dbReference>
<comment type="caution">
    <text evidence="2">The sequence shown here is derived from an EMBL/GenBank/DDBJ whole genome shotgun (WGS) entry which is preliminary data.</text>
</comment>